<keyword evidence="4" id="KW-1185">Reference proteome</keyword>
<accession>A0ABY9WYI8</accession>
<reference evidence="3 4" key="1">
    <citation type="submission" date="2019-08" db="EMBL/GenBank/DDBJ databases">
        <title>Archangium and Cystobacter genomes.</title>
        <authorList>
            <person name="Chen I.-C.K."/>
            <person name="Wielgoss S."/>
        </authorList>
    </citation>
    <scope>NUCLEOTIDE SEQUENCE [LARGE SCALE GENOMIC DNA]</scope>
    <source>
        <strain evidence="3 4">Cbm 6</strain>
    </source>
</reference>
<name>A0ABY9WYI8_9BACT</name>
<dbReference type="InterPro" id="IPR002347">
    <property type="entry name" value="SDR_fam"/>
</dbReference>
<evidence type="ECO:0000313" key="4">
    <source>
        <dbReference type="Proteomes" id="UP001611383"/>
    </source>
</evidence>
<dbReference type="PANTHER" id="PTHR24320:SF274">
    <property type="entry name" value="CHAIN DEHYDROGENASE, PUTATIVE (AFU_ORTHOLOGUE AFUA_4G00440)-RELATED"/>
    <property type="match status" value="1"/>
</dbReference>
<dbReference type="InterPro" id="IPR036291">
    <property type="entry name" value="NAD(P)-bd_dom_sf"/>
</dbReference>
<organism evidence="3 4">
    <name type="scientific">Archangium minus</name>
    <dbReference type="NCBI Taxonomy" id="83450"/>
    <lineage>
        <taxon>Bacteria</taxon>
        <taxon>Pseudomonadati</taxon>
        <taxon>Myxococcota</taxon>
        <taxon>Myxococcia</taxon>
        <taxon>Myxococcales</taxon>
        <taxon>Cystobacterineae</taxon>
        <taxon>Archangiaceae</taxon>
        <taxon>Archangium</taxon>
    </lineage>
</organism>
<evidence type="ECO:0000256" key="2">
    <source>
        <dbReference type="ARBA" id="ARBA00023002"/>
    </source>
</evidence>
<dbReference type="Gene3D" id="3.40.50.720">
    <property type="entry name" value="NAD(P)-binding Rossmann-like Domain"/>
    <property type="match status" value="1"/>
</dbReference>
<dbReference type="RefSeq" id="WP_395805473.1">
    <property type="nucleotide sequence ID" value="NZ_CP043494.1"/>
</dbReference>
<evidence type="ECO:0000313" key="3">
    <source>
        <dbReference type="EMBL" id="WNG48218.1"/>
    </source>
</evidence>
<gene>
    <name evidence="3" type="ORF">F0U60_31845</name>
</gene>
<dbReference type="PANTHER" id="PTHR24320">
    <property type="entry name" value="RETINOL DEHYDROGENASE"/>
    <property type="match status" value="1"/>
</dbReference>
<dbReference type="EMBL" id="CP043494">
    <property type="protein sequence ID" value="WNG48218.1"/>
    <property type="molecule type" value="Genomic_DNA"/>
</dbReference>
<dbReference type="PRINTS" id="PR00081">
    <property type="entry name" value="GDHRDH"/>
</dbReference>
<comment type="similarity">
    <text evidence="1">Belongs to the short-chain dehydrogenases/reductases (SDR) family.</text>
</comment>
<sequence>MADVILTGASRGIGHALALALAERHGDRLVLVARDRARLDALVTAIKQKGGHAIAVPGDLSSLAEARALGQRLVEVVTPGATLIHNAGLWPAKRVLTPEGLESAFVVNHLAPLVMQRALLDAERLRRIMVVSAGLILKGHFDAARTPTGEDFSGIRTYCTTKLCFALAMRDISAANPALDVVVLHPGVVRTDLGARTGPVGWLLSLVKRGWEAPEVCAARLARILARERWSPAGEARWLVEEDEQPWPAVAESDVTRRAVRETTDRLLASA</sequence>
<evidence type="ECO:0000256" key="1">
    <source>
        <dbReference type="ARBA" id="ARBA00006484"/>
    </source>
</evidence>
<dbReference type="Proteomes" id="UP001611383">
    <property type="component" value="Chromosome"/>
</dbReference>
<proteinExistence type="inferred from homology"/>
<protein>
    <submittedName>
        <fullName evidence="3">SDR family NAD(P)-dependent oxidoreductase</fullName>
    </submittedName>
</protein>
<dbReference type="SUPFAM" id="SSF51735">
    <property type="entry name" value="NAD(P)-binding Rossmann-fold domains"/>
    <property type="match status" value="1"/>
</dbReference>
<keyword evidence="2" id="KW-0560">Oxidoreductase</keyword>
<dbReference type="Pfam" id="PF00106">
    <property type="entry name" value="adh_short"/>
    <property type="match status" value="1"/>
</dbReference>